<dbReference type="GO" id="GO:0005886">
    <property type="term" value="C:plasma membrane"/>
    <property type="evidence" value="ECO:0007669"/>
    <property type="project" value="TreeGrafter"/>
</dbReference>
<dbReference type="GO" id="GO:0016757">
    <property type="term" value="F:glycosyltransferase activity"/>
    <property type="evidence" value="ECO:0007669"/>
    <property type="project" value="UniProtKB-KW"/>
</dbReference>
<feature type="transmembrane region" description="Helical" evidence="13">
    <location>
        <begin position="208"/>
        <end position="227"/>
    </location>
</feature>
<keyword evidence="7" id="KW-0573">Peptidoglycan synthesis</keyword>
<comment type="caution">
    <text evidence="14">The sequence shown here is derived from an EMBL/GenBank/DDBJ whole genome shotgun (WGS) entry which is preliminary data.</text>
</comment>
<accession>A0A846MP64</accession>
<feature type="transmembrane region" description="Helical" evidence="13">
    <location>
        <begin position="12"/>
        <end position="32"/>
    </location>
</feature>
<feature type="transmembrane region" description="Helical" evidence="13">
    <location>
        <begin position="399"/>
        <end position="418"/>
    </location>
</feature>
<dbReference type="PANTHER" id="PTHR30474:SF1">
    <property type="entry name" value="PEPTIDOGLYCAN GLYCOSYLTRANSFERASE MRDB"/>
    <property type="match status" value="1"/>
</dbReference>
<reference evidence="14 15" key="1">
    <citation type="submission" date="2020-03" db="EMBL/GenBank/DDBJ databases">
        <title>Genomic Encyclopedia of Type Strains, Phase IV (KMG-IV): sequencing the most valuable type-strain genomes for metagenomic binning, comparative biology and taxonomic classification.</title>
        <authorList>
            <person name="Goeker M."/>
        </authorList>
    </citation>
    <scope>NUCLEOTIDE SEQUENCE [LARGE SCALE GENOMIC DNA]</scope>
    <source>
        <strain evidence="14 15">DSM 5718</strain>
    </source>
</reference>
<evidence type="ECO:0000256" key="12">
    <source>
        <dbReference type="ARBA" id="ARBA00033270"/>
    </source>
</evidence>
<sequence>MRNQPLRYIDWLSVLLYALLVLIGLLSIYSAVHNPQDPQPIYSLSHSAGKQLLWIAGALLIVSVIFFTDYRLFESLGYLAYGTGVLLLILVLIFGVKIGGARAWFDFGGMRLQPAEFAKVFTSLALAKYLNNKEVRLNRWSDLFIAFSIIGLPAFLILLQPDAGSTLVFAAFVLVMFREGLSPLFLIAPALFGLTFVLALVIKPISYLLFTFLMLAALLIMLMSYLNKGFSAKLLLLVGIPTLLFMGFAASVDTIFQSDKILKPHQKERILVLIDENVDKEARHARYNLQQSKIAIGSGGLSGKGYLQGTQTKFNFVPEQQTDFIFCTIGEEFGWLGSMTLIVLFIVLMFRIVYIAERQKLRFARVYGYCVASILFLHFTLNLSMTMGLFPVVGIPLPFVSYGGSSLWAFTMLLFILLKLDAHRNQIFWT</sequence>
<dbReference type="EMBL" id="JAASRN010000001">
    <property type="protein sequence ID" value="NIK73192.1"/>
    <property type="molecule type" value="Genomic_DNA"/>
</dbReference>
<dbReference type="GO" id="GO:0051301">
    <property type="term" value="P:cell division"/>
    <property type="evidence" value="ECO:0007669"/>
    <property type="project" value="InterPro"/>
</dbReference>
<dbReference type="Proteomes" id="UP000537126">
    <property type="component" value="Unassembled WGS sequence"/>
</dbReference>
<evidence type="ECO:0000256" key="3">
    <source>
        <dbReference type="ARBA" id="ARBA00022676"/>
    </source>
</evidence>
<evidence type="ECO:0000256" key="7">
    <source>
        <dbReference type="ARBA" id="ARBA00022984"/>
    </source>
</evidence>
<keyword evidence="4" id="KW-0808">Transferase</keyword>
<dbReference type="GO" id="GO:0015648">
    <property type="term" value="F:lipid-linked peptidoglycan transporter activity"/>
    <property type="evidence" value="ECO:0007669"/>
    <property type="project" value="TreeGrafter"/>
</dbReference>
<keyword evidence="15" id="KW-1185">Reference proteome</keyword>
<evidence type="ECO:0000313" key="14">
    <source>
        <dbReference type="EMBL" id="NIK73192.1"/>
    </source>
</evidence>
<dbReference type="GO" id="GO:0009252">
    <property type="term" value="P:peptidoglycan biosynthetic process"/>
    <property type="evidence" value="ECO:0007669"/>
    <property type="project" value="UniProtKB-KW"/>
</dbReference>
<dbReference type="InterPro" id="IPR001182">
    <property type="entry name" value="FtsW/RodA"/>
</dbReference>
<feature type="transmembrane region" description="Helical" evidence="13">
    <location>
        <begin position="366"/>
        <end position="393"/>
    </location>
</feature>
<name>A0A846MP64_9BACT</name>
<feature type="transmembrane region" description="Helical" evidence="13">
    <location>
        <begin position="333"/>
        <end position="354"/>
    </location>
</feature>
<dbReference type="InterPro" id="IPR011923">
    <property type="entry name" value="RodA/MrdB"/>
</dbReference>
<evidence type="ECO:0000256" key="4">
    <source>
        <dbReference type="ARBA" id="ARBA00022679"/>
    </source>
</evidence>
<dbReference type="RefSeq" id="WP_166918459.1">
    <property type="nucleotide sequence ID" value="NZ_JAASRN010000001.1"/>
</dbReference>
<keyword evidence="9 13" id="KW-0472">Membrane</keyword>
<evidence type="ECO:0000256" key="5">
    <source>
        <dbReference type="ARBA" id="ARBA00022692"/>
    </source>
</evidence>
<dbReference type="GO" id="GO:0071555">
    <property type="term" value="P:cell wall organization"/>
    <property type="evidence" value="ECO:0007669"/>
    <property type="project" value="UniProtKB-KW"/>
</dbReference>
<evidence type="ECO:0000256" key="11">
    <source>
        <dbReference type="ARBA" id="ARBA00032370"/>
    </source>
</evidence>
<evidence type="ECO:0000256" key="8">
    <source>
        <dbReference type="ARBA" id="ARBA00022989"/>
    </source>
</evidence>
<evidence type="ECO:0000256" key="6">
    <source>
        <dbReference type="ARBA" id="ARBA00022960"/>
    </source>
</evidence>
<proteinExistence type="predicted"/>
<keyword evidence="5 13" id="KW-0812">Transmembrane</keyword>
<dbReference type="AlphaFoldDB" id="A0A846MP64"/>
<gene>
    <name evidence="14" type="ORF">FHS56_000678</name>
</gene>
<dbReference type="PANTHER" id="PTHR30474">
    <property type="entry name" value="CELL CYCLE PROTEIN"/>
    <property type="match status" value="1"/>
</dbReference>
<feature type="transmembrane region" description="Helical" evidence="13">
    <location>
        <begin position="144"/>
        <end position="177"/>
    </location>
</feature>
<evidence type="ECO:0000256" key="9">
    <source>
        <dbReference type="ARBA" id="ARBA00023136"/>
    </source>
</evidence>
<protein>
    <recommendedName>
        <fullName evidence="12">Cell wall polymerase</fullName>
    </recommendedName>
    <alternativeName>
        <fullName evidence="11">Peptidoglycan polymerase</fullName>
    </alternativeName>
</protein>
<organism evidence="14 15">
    <name type="scientific">Thermonema lapsum</name>
    <dbReference type="NCBI Taxonomy" id="28195"/>
    <lineage>
        <taxon>Bacteria</taxon>
        <taxon>Pseudomonadati</taxon>
        <taxon>Bacteroidota</taxon>
        <taxon>Cytophagia</taxon>
        <taxon>Cytophagales</taxon>
        <taxon>Thermonemataceae</taxon>
        <taxon>Thermonema</taxon>
    </lineage>
</organism>
<keyword evidence="2" id="KW-1003">Cell membrane</keyword>
<feature type="transmembrane region" description="Helical" evidence="13">
    <location>
        <begin position="85"/>
        <end position="105"/>
    </location>
</feature>
<evidence type="ECO:0000256" key="13">
    <source>
        <dbReference type="SAM" id="Phobius"/>
    </source>
</evidence>
<evidence type="ECO:0000313" key="15">
    <source>
        <dbReference type="Proteomes" id="UP000537126"/>
    </source>
</evidence>
<dbReference type="PROSITE" id="PS00428">
    <property type="entry name" value="FTSW_RODA_SPOVE"/>
    <property type="match status" value="1"/>
</dbReference>
<feature type="transmembrane region" description="Helical" evidence="13">
    <location>
        <begin position="52"/>
        <end position="73"/>
    </location>
</feature>
<dbReference type="NCBIfam" id="TIGR02210">
    <property type="entry name" value="rodA_shape"/>
    <property type="match status" value="1"/>
</dbReference>
<comment type="subcellular location">
    <subcellularLocation>
        <location evidence="1">Membrane</location>
        <topology evidence="1">Multi-pass membrane protein</topology>
    </subcellularLocation>
</comment>
<evidence type="ECO:0000256" key="10">
    <source>
        <dbReference type="ARBA" id="ARBA00023316"/>
    </source>
</evidence>
<feature type="transmembrane region" description="Helical" evidence="13">
    <location>
        <begin position="234"/>
        <end position="256"/>
    </location>
</feature>
<dbReference type="InterPro" id="IPR018365">
    <property type="entry name" value="Cell_cycle_FtsW-rel_CS"/>
</dbReference>
<keyword evidence="8 13" id="KW-1133">Transmembrane helix</keyword>
<dbReference type="NCBIfam" id="NF037961">
    <property type="entry name" value="RodA_shape"/>
    <property type="match status" value="1"/>
</dbReference>
<evidence type="ECO:0000256" key="1">
    <source>
        <dbReference type="ARBA" id="ARBA00004141"/>
    </source>
</evidence>
<dbReference type="GO" id="GO:0008360">
    <property type="term" value="P:regulation of cell shape"/>
    <property type="evidence" value="ECO:0007669"/>
    <property type="project" value="UniProtKB-KW"/>
</dbReference>
<evidence type="ECO:0000256" key="2">
    <source>
        <dbReference type="ARBA" id="ARBA00022475"/>
    </source>
</evidence>
<keyword evidence="6" id="KW-0133">Cell shape</keyword>
<feature type="transmembrane region" description="Helical" evidence="13">
    <location>
        <begin position="184"/>
        <end position="202"/>
    </location>
</feature>
<keyword evidence="3" id="KW-0328">Glycosyltransferase</keyword>
<dbReference type="Pfam" id="PF01098">
    <property type="entry name" value="FTSW_RODA_SPOVE"/>
    <property type="match status" value="2"/>
</dbReference>
<keyword evidence="10" id="KW-0961">Cell wall biogenesis/degradation</keyword>
<dbReference type="GO" id="GO:0032153">
    <property type="term" value="C:cell division site"/>
    <property type="evidence" value="ECO:0007669"/>
    <property type="project" value="TreeGrafter"/>
</dbReference>